<evidence type="ECO:0000259" key="8">
    <source>
        <dbReference type="Pfam" id="PF10150"/>
    </source>
</evidence>
<dbReference type="GO" id="GO:0006364">
    <property type="term" value="P:rRNA processing"/>
    <property type="evidence" value="ECO:0007669"/>
    <property type="project" value="TreeGrafter"/>
</dbReference>
<organism evidence="9 10">
    <name type="scientific">Hyphomonas oceanitis SCH89</name>
    <dbReference type="NCBI Taxonomy" id="1280953"/>
    <lineage>
        <taxon>Bacteria</taxon>
        <taxon>Pseudomonadati</taxon>
        <taxon>Pseudomonadota</taxon>
        <taxon>Alphaproteobacteria</taxon>
        <taxon>Hyphomonadales</taxon>
        <taxon>Hyphomonadaceae</taxon>
        <taxon>Hyphomonas</taxon>
    </lineage>
</organism>
<protein>
    <recommendedName>
        <fullName evidence="8">RNA-binding protein AU-1/Ribonuclease E/G domain-containing protein</fullName>
    </recommendedName>
</protein>
<dbReference type="GO" id="GO:0004540">
    <property type="term" value="F:RNA nuclease activity"/>
    <property type="evidence" value="ECO:0007669"/>
    <property type="project" value="InterPro"/>
</dbReference>
<dbReference type="InterPro" id="IPR019307">
    <property type="entry name" value="RNA-bd_AU-1/RNase_E/G"/>
</dbReference>
<sequence length="349" mass="37733">MPIARILRETAIGETRLVALDNTGRPMALHLERLSDRETRAYLGDVLGARLRAIHPRQGGGFVELTSGENAFMRLDEGHGLTEGQSLLVEIVAEARRDKLARVQKSSAAAVNQNRQERWRLALPGAGGVAIEDVSIGDIEISAAWDEALSASVTLPGGGTLHIQPTNALVAIDLDTSGRNDPGRAAARALRINTEAAQELARQASLRNLGGAMVLDCVSPINRDAGIKVRDSFLTAFKGQSHRNVRALAPSAFGLMEASVAWGAAPLADRLLKPDGEPTDETLCLESLRQLQREARSQPMARLTLALPQRAFEWMTASRLDLQGQLDETFGARLTILPHDQSKPDIFPT</sequence>
<evidence type="ECO:0000313" key="9">
    <source>
        <dbReference type="EMBL" id="KDA01990.1"/>
    </source>
</evidence>
<evidence type="ECO:0000256" key="1">
    <source>
        <dbReference type="ARBA" id="ARBA00001946"/>
    </source>
</evidence>
<dbReference type="InterPro" id="IPR004659">
    <property type="entry name" value="RNase_E/G"/>
</dbReference>
<keyword evidence="4" id="KW-0255">Endonuclease</keyword>
<dbReference type="GO" id="GO:0005737">
    <property type="term" value="C:cytoplasm"/>
    <property type="evidence" value="ECO:0007669"/>
    <property type="project" value="TreeGrafter"/>
</dbReference>
<dbReference type="GO" id="GO:0016787">
    <property type="term" value="F:hydrolase activity"/>
    <property type="evidence" value="ECO:0007669"/>
    <property type="project" value="UniProtKB-KW"/>
</dbReference>
<feature type="domain" description="RNA-binding protein AU-1/Ribonuclease E/G" evidence="8">
    <location>
        <begin position="137"/>
        <end position="257"/>
    </location>
</feature>
<comment type="caution">
    <text evidence="9">The sequence shown here is derived from an EMBL/GenBank/DDBJ whole genome shotgun (WGS) entry which is preliminary data.</text>
</comment>
<comment type="cofactor">
    <cofactor evidence="1">
        <name>Mg(2+)</name>
        <dbReference type="ChEBI" id="CHEBI:18420"/>
    </cofactor>
</comment>
<evidence type="ECO:0000256" key="7">
    <source>
        <dbReference type="ARBA" id="ARBA00022884"/>
    </source>
</evidence>
<dbReference type="EMBL" id="ARYL01000019">
    <property type="protein sequence ID" value="KDA01990.1"/>
    <property type="molecule type" value="Genomic_DNA"/>
</dbReference>
<proteinExistence type="predicted"/>
<name>A0A059G5Z0_9PROT</name>
<evidence type="ECO:0000256" key="3">
    <source>
        <dbReference type="ARBA" id="ARBA00022723"/>
    </source>
</evidence>
<keyword evidence="7" id="KW-0694">RNA-binding</keyword>
<dbReference type="GO" id="GO:0046872">
    <property type="term" value="F:metal ion binding"/>
    <property type="evidence" value="ECO:0007669"/>
    <property type="project" value="UniProtKB-KW"/>
</dbReference>
<dbReference type="PATRIC" id="fig|1280953.3.peg.2631"/>
<evidence type="ECO:0000256" key="5">
    <source>
        <dbReference type="ARBA" id="ARBA00022801"/>
    </source>
</evidence>
<dbReference type="PANTHER" id="PTHR30001">
    <property type="entry name" value="RIBONUCLEASE"/>
    <property type="match status" value="1"/>
</dbReference>
<accession>A0A059G5Z0</accession>
<dbReference type="eggNOG" id="COG1530">
    <property type="taxonomic scope" value="Bacteria"/>
</dbReference>
<dbReference type="PANTHER" id="PTHR30001:SF1">
    <property type="entry name" value="RIBONUCLEASE E_G-LIKE PROTEIN, CHLOROPLASTIC"/>
    <property type="match status" value="1"/>
</dbReference>
<evidence type="ECO:0000256" key="2">
    <source>
        <dbReference type="ARBA" id="ARBA00022722"/>
    </source>
</evidence>
<dbReference type="Proteomes" id="UP000024942">
    <property type="component" value="Unassembled WGS sequence"/>
</dbReference>
<keyword evidence="6" id="KW-0460">Magnesium</keyword>
<gene>
    <name evidence="9" type="ORF">HOC_13072</name>
</gene>
<evidence type="ECO:0000313" key="10">
    <source>
        <dbReference type="Proteomes" id="UP000024942"/>
    </source>
</evidence>
<keyword evidence="3" id="KW-0479">Metal-binding</keyword>
<dbReference type="Pfam" id="PF10150">
    <property type="entry name" value="RNase_E_G"/>
    <property type="match status" value="1"/>
</dbReference>
<keyword evidence="10" id="KW-1185">Reference proteome</keyword>
<dbReference type="RefSeq" id="WP_206741571.1">
    <property type="nucleotide sequence ID" value="NZ_ARYL01000019.1"/>
</dbReference>
<dbReference type="STRING" id="1280953.HOC_13072"/>
<dbReference type="GO" id="GO:0003723">
    <property type="term" value="F:RNA binding"/>
    <property type="evidence" value="ECO:0007669"/>
    <property type="project" value="UniProtKB-KW"/>
</dbReference>
<evidence type="ECO:0000256" key="4">
    <source>
        <dbReference type="ARBA" id="ARBA00022759"/>
    </source>
</evidence>
<keyword evidence="5" id="KW-0378">Hydrolase</keyword>
<keyword evidence="2" id="KW-0540">Nuclease</keyword>
<dbReference type="AlphaFoldDB" id="A0A059G5Z0"/>
<dbReference type="GO" id="GO:0004519">
    <property type="term" value="F:endonuclease activity"/>
    <property type="evidence" value="ECO:0007669"/>
    <property type="project" value="UniProtKB-KW"/>
</dbReference>
<evidence type="ECO:0000256" key="6">
    <source>
        <dbReference type="ARBA" id="ARBA00022842"/>
    </source>
</evidence>
<reference evidence="9 10" key="1">
    <citation type="journal article" date="2014" name="Antonie Van Leeuwenhoek">
        <title>Hyphomonas beringensis sp. nov. and Hyphomonas chukchiensis sp. nov., isolated from surface seawater of the Bering Sea and Chukchi Sea.</title>
        <authorList>
            <person name="Li C."/>
            <person name="Lai Q."/>
            <person name="Li G."/>
            <person name="Dong C."/>
            <person name="Wang J."/>
            <person name="Liao Y."/>
            <person name="Shao Z."/>
        </authorList>
    </citation>
    <scope>NUCLEOTIDE SEQUENCE [LARGE SCALE GENOMIC DNA]</scope>
    <source>
        <strain evidence="9 10">SCH89</strain>
    </source>
</reference>